<sequence length="392" mass="41399">MLSRNLVLRILPIIAAFILQTPAIYADEKDGWTCQGGWWYDGDVQTTWPCTGDGSDDKDGESSGDKGSPCTDTSDENMPSGTYPRTCIETSAGTRCWYTYTPSGVVEGSTYPLVIDMHGGGGCASDSMAMSGWKSLADEENFIVIWPQGSGGEWGVAGSEWETVNSETLAEGGKATFNAPDVSFLTSLISTTSAPINPERIYTTGFSMGCMMALRYLLEKSDIVAGAHCHGGYLVTPTAGTSITPNTGIGVYMTGGSDDDWYAMSSSQFNIWKDFSDPTCTESTTSYTLSGTKLTSSTITTCGSVSRLVVSGLSHVYDDRMAALAWDALKGVSRPGAEDDFGEREEVVVPIEEEEEGGKLDGGGGGGAAAEGRAMGMVWGAILGVSIFVFLG</sequence>
<dbReference type="InterPro" id="IPR050955">
    <property type="entry name" value="Plant_Biomass_Hydrol_Est"/>
</dbReference>
<protein>
    <recommendedName>
        <fullName evidence="5">Phospholipase/carboxylesterase/thioesterase domain-containing protein</fullName>
    </recommendedName>
</protein>
<feature type="region of interest" description="Disordered" evidence="3">
    <location>
        <begin position="50"/>
        <end position="84"/>
    </location>
</feature>
<dbReference type="GO" id="GO:0016787">
    <property type="term" value="F:hydrolase activity"/>
    <property type="evidence" value="ECO:0007669"/>
    <property type="project" value="UniProtKB-KW"/>
</dbReference>
<feature type="signal peptide" evidence="4">
    <location>
        <begin position="1"/>
        <end position="26"/>
    </location>
</feature>
<dbReference type="AlphaFoldDB" id="A0A9W7BM79"/>
<name>A0A9W7BM79_9STRA</name>
<keyword evidence="7" id="KW-1185">Reference proteome</keyword>
<dbReference type="InterPro" id="IPR003140">
    <property type="entry name" value="PLipase/COase/thioEstase"/>
</dbReference>
<gene>
    <name evidence="6" type="ORF">TrST_g2594</name>
</gene>
<accession>A0A9W7BM79</accession>
<feature type="domain" description="Phospholipase/carboxylesterase/thioesterase" evidence="5">
    <location>
        <begin position="190"/>
        <end position="242"/>
    </location>
</feature>
<dbReference type="EMBL" id="BRXY01000421">
    <property type="protein sequence ID" value="GMH93836.1"/>
    <property type="molecule type" value="Genomic_DNA"/>
</dbReference>
<evidence type="ECO:0000259" key="5">
    <source>
        <dbReference type="Pfam" id="PF02230"/>
    </source>
</evidence>
<dbReference type="Pfam" id="PF02230">
    <property type="entry name" value="Abhydrolase_2"/>
    <property type="match status" value="1"/>
</dbReference>
<dbReference type="PANTHER" id="PTHR43037">
    <property type="entry name" value="UNNAMED PRODUCT-RELATED"/>
    <property type="match status" value="1"/>
</dbReference>
<evidence type="ECO:0000256" key="2">
    <source>
        <dbReference type="ARBA" id="ARBA00022801"/>
    </source>
</evidence>
<keyword evidence="1 4" id="KW-0732">Signal</keyword>
<proteinExistence type="predicted"/>
<dbReference type="PANTHER" id="PTHR43037:SF5">
    <property type="entry name" value="FERULOYL ESTERASE"/>
    <property type="match status" value="1"/>
</dbReference>
<comment type="caution">
    <text evidence="6">The sequence shown here is derived from an EMBL/GenBank/DDBJ whole genome shotgun (WGS) entry which is preliminary data.</text>
</comment>
<evidence type="ECO:0000313" key="6">
    <source>
        <dbReference type="EMBL" id="GMH93836.1"/>
    </source>
</evidence>
<evidence type="ECO:0000313" key="7">
    <source>
        <dbReference type="Proteomes" id="UP001165085"/>
    </source>
</evidence>
<evidence type="ECO:0000256" key="3">
    <source>
        <dbReference type="SAM" id="MobiDB-lite"/>
    </source>
</evidence>
<feature type="compositionally biased region" description="Polar residues" evidence="3">
    <location>
        <begin position="70"/>
        <end position="80"/>
    </location>
</feature>
<dbReference type="Gene3D" id="3.40.50.1820">
    <property type="entry name" value="alpha/beta hydrolase"/>
    <property type="match status" value="1"/>
</dbReference>
<reference evidence="7" key="1">
    <citation type="journal article" date="2023" name="Commun. Biol.">
        <title>Genome analysis of Parmales, the sister group of diatoms, reveals the evolutionary specialization of diatoms from phago-mixotrophs to photoautotrophs.</title>
        <authorList>
            <person name="Ban H."/>
            <person name="Sato S."/>
            <person name="Yoshikawa S."/>
            <person name="Yamada K."/>
            <person name="Nakamura Y."/>
            <person name="Ichinomiya M."/>
            <person name="Sato N."/>
            <person name="Blanc-Mathieu R."/>
            <person name="Endo H."/>
            <person name="Kuwata A."/>
            <person name="Ogata H."/>
        </authorList>
    </citation>
    <scope>NUCLEOTIDE SEQUENCE [LARGE SCALE GENOMIC DNA]</scope>
    <source>
        <strain evidence="7">NIES 3701</strain>
    </source>
</reference>
<dbReference type="SUPFAM" id="SSF53474">
    <property type="entry name" value="alpha/beta-Hydrolases"/>
    <property type="match status" value="1"/>
</dbReference>
<dbReference type="Proteomes" id="UP001165085">
    <property type="component" value="Unassembled WGS sequence"/>
</dbReference>
<keyword evidence="2" id="KW-0378">Hydrolase</keyword>
<feature type="compositionally biased region" description="Basic and acidic residues" evidence="3">
    <location>
        <begin position="55"/>
        <end position="64"/>
    </location>
</feature>
<evidence type="ECO:0000256" key="1">
    <source>
        <dbReference type="ARBA" id="ARBA00022729"/>
    </source>
</evidence>
<evidence type="ECO:0000256" key="4">
    <source>
        <dbReference type="SAM" id="SignalP"/>
    </source>
</evidence>
<feature type="chain" id="PRO_5040895598" description="Phospholipase/carboxylesterase/thioesterase domain-containing protein" evidence="4">
    <location>
        <begin position="27"/>
        <end position="392"/>
    </location>
</feature>
<dbReference type="OrthoDB" id="2425929at2759"/>
<dbReference type="InterPro" id="IPR029058">
    <property type="entry name" value="AB_hydrolase_fold"/>
</dbReference>
<organism evidence="6 7">
    <name type="scientific">Triparma strigata</name>
    <dbReference type="NCBI Taxonomy" id="1606541"/>
    <lineage>
        <taxon>Eukaryota</taxon>
        <taxon>Sar</taxon>
        <taxon>Stramenopiles</taxon>
        <taxon>Ochrophyta</taxon>
        <taxon>Bolidophyceae</taxon>
        <taxon>Parmales</taxon>
        <taxon>Triparmaceae</taxon>
        <taxon>Triparma</taxon>
    </lineage>
</organism>